<feature type="region of interest" description="Disordered" evidence="1">
    <location>
        <begin position="1"/>
        <end position="106"/>
    </location>
</feature>
<keyword evidence="2" id="KW-0472">Membrane</keyword>
<feature type="compositionally biased region" description="Pro residues" evidence="1">
    <location>
        <begin position="53"/>
        <end position="63"/>
    </location>
</feature>
<gene>
    <name evidence="3" type="ORF">OTU49_011725</name>
</gene>
<evidence type="ECO:0000256" key="1">
    <source>
        <dbReference type="SAM" id="MobiDB-lite"/>
    </source>
</evidence>
<name>A0AAW0Y598_CHEQU</name>
<evidence type="ECO:0008006" key="5">
    <source>
        <dbReference type="Google" id="ProtNLM"/>
    </source>
</evidence>
<dbReference type="EMBL" id="JARKIK010000005">
    <property type="protein sequence ID" value="KAK8752023.1"/>
    <property type="molecule type" value="Genomic_DNA"/>
</dbReference>
<feature type="compositionally biased region" description="Basic and acidic residues" evidence="1">
    <location>
        <begin position="26"/>
        <end position="36"/>
    </location>
</feature>
<comment type="caution">
    <text evidence="3">The sequence shown here is derived from an EMBL/GenBank/DDBJ whole genome shotgun (WGS) entry which is preliminary data.</text>
</comment>
<keyword evidence="2" id="KW-1133">Transmembrane helix</keyword>
<evidence type="ECO:0000313" key="4">
    <source>
        <dbReference type="Proteomes" id="UP001445076"/>
    </source>
</evidence>
<sequence length="196" mass="20780">MAQPPVYKLNPNEDIGAPSAPPVDVFHQHGSNEKRALNPSEGYNYPQAGSYNPPYPDPPPPYSPAGVGYSQSTTAGPYAQPPVFGTGTCPQPPPPQQQQQPVAVTHTPQQSGSVVVVPQGATTITPLYTQPAQVVVVGTLTPGTCSVCRRGKIKKSPSCCTWICCILLLPCFIIPGIIAYFCCCQKPKCTHCGYSP</sequence>
<dbReference type="Proteomes" id="UP001445076">
    <property type="component" value="Unassembled WGS sequence"/>
</dbReference>
<dbReference type="AlphaFoldDB" id="A0AAW0Y598"/>
<keyword evidence="2" id="KW-0812">Transmembrane</keyword>
<protein>
    <recommendedName>
        <fullName evidence="5">Brain protein I3</fullName>
    </recommendedName>
</protein>
<evidence type="ECO:0000256" key="2">
    <source>
        <dbReference type="SAM" id="Phobius"/>
    </source>
</evidence>
<proteinExistence type="predicted"/>
<reference evidence="3 4" key="1">
    <citation type="journal article" date="2024" name="BMC Genomics">
        <title>Genome assembly of redclaw crayfish (Cherax quadricarinatus) provides insights into its immune adaptation and hypoxia tolerance.</title>
        <authorList>
            <person name="Liu Z."/>
            <person name="Zheng J."/>
            <person name="Li H."/>
            <person name="Fang K."/>
            <person name="Wang S."/>
            <person name="He J."/>
            <person name="Zhou D."/>
            <person name="Weng S."/>
            <person name="Chi M."/>
            <person name="Gu Z."/>
            <person name="He J."/>
            <person name="Li F."/>
            <person name="Wang M."/>
        </authorList>
    </citation>
    <scope>NUCLEOTIDE SEQUENCE [LARGE SCALE GENOMIC DNA]</scope>
    <source>
        <strain evidence="3">ZL_2023a</strain>
    </source>
</reference>
<organism evidence="3 4">
    <name type="scientific">Cherax quadricarinatus</name>
    <name type="common">Australian red claw crayfish</name>
    <dbReference type="NCBI Taxonomy" id="27406"/>
    <lineage>
        <taxon>Eukaryota</taxon>
        <taxon>Metazoa</taxon>
        <taxon>Ecdysozoa</taxon>
        <taxon>Arthropoda</taxon>
        <taxon>Crustacea</taxon>
        <taxon>Multicrustacea</taxon>
        <taxon>Malacostraca</taxon>
        <taxon>Eumalacostraca</taxon>
        <taxon>Eucarida</taxon>
        <taxon>Decapoda</taxon>
        <taxon>Pleocyemata</taxon>
        <taxon>Astacidea</taxon>
        <taxon>Parastacoidea</taxon>
        <taxon>Parastacidae</taxon>
        <taxon>Cherax</taxon>
    </lineage>
</organism>
<evidence type="ECO:0000313" key="3">
    <source>
        <dbReference type="EMBL" id="KAK8752023.1"/>
    </source>
</evidence>
<feature type="transmembrane region" description="Helical" evidence="2">
    <location>
        <begin position="159"/>
        <end position="181"/>
    </location>
</feature>
<keyword evidence="4" id="KW-1185">Reference proteome</keyword>
<accession>A0AAW0Y598</accession>